<name>A0A1L3SW81_9HYPH</name>
<evidence type="ECO:0000313" key="2">
    <source>
        <dbReference type="EMBL" id="APH73604.1"/>
    </source>
</evidence>
<dbReference type="AlphaFoldDB" id="A0A1L3SW81"/>
<dbReference type="KEGG" id="meso:BSQ44_21160"/>
<dbReference type="Proteomes" id="UP000182840">
    <property type="component" value="Chromosome"/>
</dbReference>
<dbReference type="RefSeq" id="WP_072607071.1">
    <property type="nucleotide sequence ID" value="NZ_CP018171.1"/>
</dbReference>
<feature type="region of interest" description="Disordered" evidence="1">
    <location>
        <begin position="105"/>
        <end position="125"/>
    </location>
</feature>
<dbReference type="STRING" id="1670800.BSQ44_21160"/>
<proteinExistence type="predicted"/>
<organism evidence="2 3">
    <name type="scientific">Aquibium oceanicum</name>
    <dbReference type="NCBI Taxonomy" id="1670800"/>
    <lineage>
        <taxon>Bacteria</taxon>
        <taxon>Pseudomonadati</taxon>
        <taxon>Pseudomonadota</taxon>
        <taxon>Alphaproteobacteria</taxon>
        <taxon>Hyphomicrobiales</taxon>
        <taxon>Phyllobacteriaceae</taxon>
        <taxon>Aquibium</taxon>
    </lineage>
</organism>
<protein>
    <recommendedName>
        <fullName evidence="4">DUF2946 domain-containing protein</fullName>
    </recommendedName>
</protein>
<evidence type="ECO:0000256" key="1">
    <source>
        <dbReference type="SAM" id="MobiDB-lite"/>
    </source>
</evidence>
<accession>A0A1L3SW81</accession>
<keyword evidence="3" id="KW-1185">Reference proteome</keyword>
<dbReference type="OrthoDB" id="7365878at2"/>
<reference evidence="3" key="1">
    <citation type="submission" date="2016-11" db="EMBL/GenBank/DDBJ databases">
        <title>Mesorhizobium oceanicum sp. nov., isolated from deep seawater in South China Sea.</title>
        <authorList>
            <person name="Fu G.-Y."/>
        </authorList>
    </citation>
    <scope>NUCLEOTIDE SEQUENCE [LARGE SCALE GENOMIC DNA]</scope>
    <source>
        <strain evidence="3">B7</strain>
    </source>
</reference>
<dbReference type="EMBL" id="CP018171">
    <property type="protein sequence ID" value="APH73604.1"/>
    <property type="molecule type" value="Genomic_DNA"/>
</dbReference>
<sequence length="125" mass="12554">MKGLRKASGGWTAHLALVLLLVQLFATGFTAAGHAAAPQVDAFGNVLCLSGAPGDPQTGSHGSLPGCCTFGCNHAASEPVLSQQDTAAPTPRPLPPVAILLAETRHPLPGRATHPGSPRAPPSAV</sequence>
<evidence type="ECO:0000313" key="3">
    <source>
        <dbReference type="Proteomes" id="UP000182840"/>
    </source>
</evidence>
<evidence type="ECO:0008006" key="4">
    <source>
        <dbReference type="Google" id="ProtNLM"/>
    </source>
</evidence>
<gene>
    <name evidence="2" type="ORF">BSQ44_21160</name>
</gene>